<evidence type="ECO:0000313" key="7">
    <source>
        <dbReference type="Proteomes" id="UP000494206"/>
    </source>
</evidence>
<accession>A0A8S1FDD1</accession>
<keyword evidence="2" id="KW-0963">Cytoplasm</keyword>
<dbReference type="SUPFAM" id="SSF53182">
    <property type="entry name" value="Pyrrolidone carboxyl peptidase (pyroglutamate aminopeptidase)"/>
    <property type="match status" value="1"/>
</dbReference>
<dbReference type="Gene3D" id="3.40.630.20">
    <property type="entry name" value="Peptidase C15, pyroglutamyl peptidase I-like"/>
    <property type="match status" value="1"/>
</dbReference>
<dbReference type="GO" id="GO:0005829">
    <property type="term" value="C:cytosol"/>
    <property type="evidence" value="ECO:0007669"/>
    <property type="project" value="InterPro"/>
</dbReference>
<dbReference type="InterPro" id="IPR000816">
    <property type="entry name" value="Peptidase_C15"/>
</dbReference>
<dbReference type="InterPro" id="IPR036440">
    <property type="entry name" value="Peptidase_C15-like_sf"/>
</dbReference>
<dbReference type="EMBL" id="CADEPM010000011">
    <property type="protein sequence ID" value="CAB3410537.1"/>
    <property type="molecule type" value="Genomic_DNA"/>
</dbReference>
<dbReference type="AlphaFoldDB" id="A0A8S1FDD1"/>
<evidence type="ECO:0000256" key="4">
    <source>
        <dbReference type="ARBA" id="ARBA00022801"/>
    </source>
</evidence>
<dbReference type="PANTHER" id="PTHR23402:SF1">
    <property type="entry name" value="PYROGLUTAMYL-PEPTIDASE I"/>
    <property type="match status" value="1"/>
</dbReference>
<keyword evidence="5" id="KW-0788">Thiol protease</keyword>
<gene>
    <name evidence="6" type="ORF">CBOVIS_LOCUS12055</name>
</gene>
<evidence type="ECO:0000256" key="5">
    <source>
        <dbReference type="ARBA" id="ARBA00022807"/>
    </source>
</evidence>
<protein>
    <recommendedName>
        <fullName evidence="8">Peptidase C15, pyroglutamyl peptidase I-like protein</fullName>
    </recommendedName>
</protein>
<evidence type="ECO:0000256" key="2">
    <source>
        <dbReference type="ARBA" id="ARBA00022490"/>
    </source>
</evidence>
<dbReference type="PANTHER" id="PTHR23402">
    <property type="entry name" value="PROTEASE FAMILY C15 PYROGLUTAMYL-PEPTIDASE I-RELATED"/>
    <property type="match status" value="1"/>
</dbReference>
<dbReference type="GO" id="GO:0016920">
    <property type="term" value="F:pyroglutamyl-peptidase activity"/>
    <property type="evidence" value="ECO:0007669"/>
    <property type="project" value="InterPro"/>
</dbReference>
<comment type="similarity">
    <text evidence="1">Belongs to the peptidase C15 family.</text>
</comment>
<name>A0A8S1FDD1_9PELO</name>
<organism evidence="6 7">
    <name type="scientific">Caenorhabditis bovis</name>
    <dbReference type="NCBI Taxonomy" id="2654633"/>
    <lineage>
        <taxon>Eukaryota</taxon>
        <taxon>Metazoa</taxon>
        <taxon>Ecdysozoa</taxon>
        <taxon>Nematoda</taxon>
        <taxon>Chromadorea</taxon>
        <taxon>Rhabditida</taxon>
        <taxon>Rhabditina</taxon>
        <taxon>Rhabditomorpha</taxon>
        <taxon>Rhabditoidea</taxon>
        <taxon>Rhabditidae</taxon>
        <taxon>Peloderinae</taxon>
        <taxon>Caenorhabditis</taxon>
    </lineage>
</organism>
<dbReference type="Pfam" id="PF06162">
    <property type="entry name" value="PgaPase_1"/>
    <property type="match status" value="1"/>
</dbReference>
<evidence type="ECO:0000256" key="1">
    <source>
        <dbReference type="ARBA" id="ARBA00006641"/>
    </source>
</evidence>
<dbReference type="GO" id="GO:0006508">
    <property type="term" value="P:proteolysis"/>
    <property type="evidence" value="ECO:0007669"/>
    <property type="project" value="UniProtKB-KW"/>
</dbReference>
<keyword evidence="7" id="KW-1185">Reference proteome</keyword>
<dbReference type="OrthoDB" id="407146at2759"/>
<evidence type="ECO:0008006" key="8">
    <source>
        <dbReference type="Google" id="ProtNLM"/>
    </source>
</evidence>
<evidence type="ECO:0000256" key="3">
    <source>
        <dbReference type="ARBA" id="ARBA00022670"/>
    </source>
</evidence>
<proteinExistence type="inferred from homology"/>
<reference evidence="6 7" key="1">
    <citation type="submission" date="2020-04" db="EMBL/GenBank/DDBJ databases">
        <authorList>
            <person name="Laetsch R D."/>
            <person name="Stevens L."/>
            <person name="Kumar S."/>
            <person name="Blaxter L. M."/>
        </authorList>
    </citation>
    <scope>NUCLEOTIDE SEQUENCE [LARGE SCALE GENOMIC DNA]</scope>
</reference>
<keyword evidence="4" id="KW-0378">Hydrolase</keyword>
<sequence>MIGVGCPEANIPDMLTMCTPVSEPVCLPVHYTPTVVITGFGPFRDFANNPSSLVVDELEKEGIPGVDLKLHKLSVAYDECTKTIPELWESHNPDLVIHIGAQDIDSNIRLEQQAFSNGYYHCDVNGCTPESNTTGCCRAENVLKTGIDCVELAEKLKAEFGIDGTKYDGLDVVCSDDPGRYLCGFSYFISLDKNSQKALFIHVPAITENRTEVDFAQIIRHVVKTILNL</sequence>
<dbReference type="InterPro" id="IPR010381">
    <property type="entry name" value="PgaPase_1"/>
</dbReference>
<dbReference type="InterPro" id="IPR016125">
    <property type="entry name" value="Peptidase_C15-like"/>
</dbReference>
<keyword evidence="3" id="KW-0645">Protease</keyword>
<comment type="caution">
    <text evidence="6">The sequence shown here is derived from an EMBL/GenBank/DDBJ whole genome shotgun (WGS) entry which is preliminary data.</text>
</comment>
<dbReference type="PRINTS" id="PR00706">
    <property type="entry name" value="PYROGLUPTASE"/>
</dbReference>
<dbReference type="Proteomes" id="UP000494206">
    <property type="component" value="Unassembled WGS sequence"/>
</dbReference>
<evidence type="ECO:0000313" key="6">
    <source>
        <dbReference type="EMBL" id="CAB3410537.1"/>
    </source>
</evidence>